<proteinExistence type="predicted"/>
<evidence type="ECO:0000313" key="1">
    <source>
        <dbReference type="EMBL" id="PKC04810.1"/>
    </source>
</evidence>
<sequence>MSLHYATIVKKTFDIFEFFPKQILRTKKLNIQVIRKITRLQIRRLRNYLLIFAGAAN</sequence>
<reference evidence="1 2" key="2">
    <citation type="submission" date="2017-09" db="EMBL/GenBank/DDBJ databases">
        <title>Extensive intraspecific genome diversity in a model arbuscular mycorrhizal fungus.</title>
        <authorList>
            <person name="Chen E.C."/>
            <person name="Morin E."/>
            <person name="Beaudet D."/>
            <person name="Noel J."/>
            <person name="Ndikumana S."/>
            <person name="Charron P."/>
            <person name="St-Onge C."/>
            <person name="Giorgi J."/>
            <person name="Grigoriev I.V."/>
            <person name="Roux C."/>
            <person name="Martin F.M."/>
            <person name="Corradi N."/>
        </authorList>
    </citation>
    <scope>NUCLEOTIDE SEQUENCE [LARGE SCALE GENOMIC DNA]</scope>
    <source>
        <strain evidence="1 2">A5</strain>
    </source>
</reference>
<organism evidence="1 2">
    <name type="scientific">Rhizophagus irregularis</name>
    <dbReference type="NCBI Taxonomy" id="588596"/>
    <lineage>
        <taxon>Eukaryota</taxon>
        <taxon>Fungi</taxon>
        <taxon>Fungi incertae sedis</taxon>
        <taxon>Mucoromycota</taxon>
        <taxon>Glomeromycotina</taxon>
        <taxon>Glomeromycetes</taxon>
        <taxon>Glomerales</taxon>
        <taxon>Glomeraceae</taxon>
        <taxon>Rhizophagus</taxon>
    </lineage>
</organism>
<dbReference type="VEuPathDB" id="FungiDB:RhiirA1_471101"/>
<protein>
    <submittedName>
        <fullName evidence="1">Uncharacterized protein</fullName>
    </submittedName>
</protein>
<reference evidence="1 2" key="1">
    <citation type="submission" date="2016-04" db="EMBL/GenBank/DDBJ databases">
        <title>Genome analyses suggest a sexual origin of heterokaryosis in a supposedly ancient asexual fungus.</title>
        <authorList>
            <person name="Ropars J."/>
            <person name="Sedzielewska K."/>
            <person name="Noel J."/>
            <person name="Charron P."/>
            <person name="Farinelli L."/>
            <person name="Marton T."/>
            <person name="Kruger M."/>
            <person name="Pelin A."/>
            <person name="Brachmann A."/>
            <person name="Corradi N."/>
        </authorList>
    </citation>
    <scope>NUCLEOTIDE SEQUENCE [LARGE SCALE GENOMIC DNA]</scope>
    <source>
        <strain evidence="1 2">A5</strain>
    </source>
</reference>
<evidence type="ECO:0000313" key="2">
    <source>
        <dbReference type="Proteomes" id="UP000232722"/>
    </source>
</evidence>
<dbReference type="Proteomes" id="UP000232722">
    <property type="component" value="Unassembled WGS sequence"/>
</dbReference>
<dbReference type="EMBL" id="LLXJ01000953">
    <property type="protein sequence ID" value="PKC04810.1"/>
    <property type="molecule type" value="Genomic_DNA"/>
</dbReference>
<gene>
    <name evidence="1" type="ORF">RhiirA5_361955</name>
</gene>
<accession>A0A2N0PDA0</accession>
<name>A0A2N0PDA0_9GLOM</name>
<comment type="caution">
    <text evidence="1">The sequence shown here is derived from an EMBL/GenBank/DDBJ whole genome shotgun (WGS) entry which is preliminary data.</text>
</comment>
<dbReference type="AlphaFoldDB" id="A0A2N0PDA0"/>